<name>A0ABV0UWS6_9TELE</name>
<dbReference type="EC" id="2.8.2.-" evidence="3"/>
<feature type="non-terminal residue" evidence="5">
    <location>
        <position position="1"/>
    </location>
</feature>
<evidence type="ECO:0000256" key="1">
    <source>
        <dbReference type="ARBA" id="ARBA00022679"/>
    </source>
</evidence>
<organism evidence="5 6">
    <name type="scientific">Ilyodon furcidens</name>
    <name type="common">goldbreast splitfin</name>
    <dbReference type="NCBI Taxonomy" id="33524"/>
    <lineage>
        <taxon>Eukaryota</taxon>
        <taxon>Metazoa</taxon>
        <taxon>Chordata</taxon>
        <taxon>Craniata</taxon>
        <taxon>Vertebrata</taxon>
        <taxon>Euteleostomi</taxon>
        <taxon>Actinopterygii</taxon>
        <taxon>Neopterygii</taxon>
        <taxon>Teleostei</taxon>
        <taxon>Neoteleostei</taxon>
        <taxon>Acanthomorphata</taxon>
        <taxon>Ovalentaria</taxon>
        <taxon>Atherinomorphae</taxon>
        <taxon>Cyprinodontiformes</taxon>
        <taxon>Goodeidae</taxon>
        <taxon>Ilyodon</taxon>
    </lineage>
</organism>
<keyword evidence="6" id="KW-1185">Reference proteome</keyword>
<accession>A0ABV0UWS6</accession>
<sequence>LSNVGLPVSFQLLVLDGQILKSEPASVMDKIQKFLGLSNVINYHKILAFDPKKGFWCQLLEGGKTKCLGKSKGRRYPDMDPESQEFLRDYYRDHNIELSKLLYRMGQPLPSWLREELVHTR</sequence>
<dbReference type="InterPro" id="IPR000863">
    <property type="entry name" value="Sulfotransferase_dom"/>
</dbReference>
<keyword evidence="2" id="KW-0325">Glycoprotein</keyword>
<dbReference type="InterPro" id="IPR037359">
    <property type="entry name" value="NST/OST"/>
</dbReference>
<dbReference type="PANTHER" id="PTHR10605:SF30">
    <property type="entry name" value="BIFUNCTIONAL HEPARAN SULFATE N-DEACETYLASE_N-SULFOTRANSFERASE 1"/>
    <property type="match status" value="1"/>
</dbReference>
<reference evidence="5 6" key="1">
    <citation type="submission" date="2021-06" db="EMBL/GenBank/DDBJ databases">
        <authorList>
            <person name="Palmer J.M."/>
        </authorList>
    </citation>
    <scope>NUCLEOTIDE SEQUENCE [LARGE SCALE GENOMIC DNA]</scope>
    <source>
        <strain evidence="6">if_2019</strain>
        <tissue evidence="5">Muscle</tissue>
    </source>
</reference>
<evidence type="ECO:0000313" key="6">
    <source>
        <dbReference type="Proteomes" id="UP001482620"/>
    </source>
</evidence>
<dbReference type="EMBL" id="JAHRIQ010085578">
    <property type="protein sequence ID" value="MEQ2249535.1"/>
    <property type="molecule type" value="Genomic_DNA"/>
</dbReference>
<proteinExistence type="inferred from homology"/>
<evidence type="ECO:0000256" key="2">
    <source>
        <dbReference type="ARBA" id="ARBA00023180"/>
    </source>
</evidence>
<dbReference type="InterPro" id="IPR027417">
    <property type="entry name" value="P-loop_NTPase"/>
</dbReference>
<comment type="similarity">
    <text evidence="3">Belongs to the sulfotransferase 1 family.</text>
</comment>
<evidence type="ECO:0000256" key="3">
    <source>
        <dbReference type="RuleBase" id="RU361155"/>
    </source>
</evidence>
<evidence type="ECO:0000259" key="4">
    <source>
        <dbReference type="Pfam" id="PF00685"/>
    </source>
</evidence>
<protein>
    <recommendedName>
        <fullName evidence="3">Sulfotransferase</fullName>
        <ecNumber evidence="3">2.8.2.-</ecNumber>
    </recommendedName>
</protein>
<feature type="domain" description="Sulfotransferase" evidence="4">
    <location>
        <begin position="11"/>
        <end position="93"/>
    </location>
</feature>
<dbReference type="Gene3D" id="3.40.50.300">
    <property type="entry name" value="P-loop containing nucleotide triphosphate hydrolases"/>
    <property type="match status" value="1"/>
</dbReference>
<evidence type="ECO:0000313" key="5">
    <source>
        <dbReference type="EMBL" id="MEQ2249535.1"/>
    </source>
</evidence>
<gene>
    <name evidence="5" type="primary">NDST1_2</name>
    <name evidence="5" type="ORF">ILYODFUR_030338</name>
</gene>
<dbReference type="Pfam" id="PF00685">
    <property type="entry name" value="Sulfotransfer_1"/>
    <property type="match status" value="1"/>
</dbReference>
<comment type="caution">
    <text evidence="5">The sequence shown here is derived from an EMBL/GenBank/DDBJ whole genome shotgun (WGS) entry which is preliminary data.</text>
</comment>
<keyword evidence="1 3" id="KW-0808">Transferase</keyword>
<dbReference type="SUPFAM" id="SSF52540">
    <property type="entry name" value="P-loop containing nucleoside triphosphate hydrolases"/>
    <property type="match status" value="1"/>
</dbReference>
<dbReference type="Proteomes" id="UP001482620">
    <property type="component" value="Unassembled WGS sequence"/>
</dbReference>
<dbReference type="PANTHER" id="PTHR10605">
    <property type="entry name" value="HEPARAN SULFATE SULFOTRANSFERASE"/>
    <property type="match status" value="1"/>
</dbReference>